<protein>
    <recommendedName>
        <fullName evidence="6">PspA/IM30 family protein</fullName>
    </recommendedName>
</protein>
<dbReference type="Pfam" id="PF04012">
    <property type="entry name" value="PspA_IM30"/>
    <property type="match status" value="1"/>
</dbReference>
<evidence type="ECO:0000256" key="1">
    <source>
        <dbReference type="ARBA" id="ARBA00043985"/>
    </source>
</evidence>
<evidence type="ECO:0000256" key="3">
    <source>
        <dbReference type="SAM" id="MobiDB-lite"/>
    </source>
</evidence>
<name>A0A5B7ZR15_9GAMM</name>
<dbReference type="AlphaFoldDB" id="A0A5B7ZR15"/>
<dbReference type="EMBL" id="CP040871">
    <property type="protein sequence ID" value="QDA57277.1"/>
    <property type="molecule type" value="Genomic_DNA"/>
</dbReference>
<accession>A0A5B7ZR15</accession>
<organism evidence="4 5">
    <name type="scientific">Thermomonas aquatica</name>
    <dbReference type="NCBI Taxonomy" id="2202149"/>
    <lineage>
        <taxon>Bacteria</taxon>
        <taxon>Pseudomonadati</taxon>
        <taxon>Pseudomonadota</taxon>
        <taxon>Gammaproteobacteria</taxon>
        <taxon>Lysobacterales</taxon>
        <taxon>Lysobacteraceae</taxon>
        <taxon>Thermomonas</taxon>
    </lineage>
</organism>
<feature type="coiled-coil region" evidence="2">
    <location>
        <begin position="50"/>
        <end position="145"/>
    </location>
</feature>
<evidence type="ECO:0008006" key="6">
    <source>
        <dbReference type="Google" id="ProtNLM"/>
    </source>
</evidence>
<comment type="similarity">
    <text evidence="1">Belongs to the PspA/Vipp/IM30 family.</text>
</comment>
<keyword evidence="2" id="KW-0175">Coiled coil</keyword>
<feature type="compositionally biased region" description="Polar residues" evidence="3">
    <location>
        <begin position="218"/>
        <end position="231"/>
    </location>
</feature>
<dbReference type="RefSeq" id="WP_139716328.1">
    <property type="nucleotide sequence ID" value="NZ_CP040871.1"/>
</dbReference>
<dbReference type="KEGG" id="thes:FHQ07_08100"/>
<feature type="compositionally biased region" description="Basic and acidic residues" evidence="3">
    <location>
        <begin position="192"/>
        <end position="211"/>
    </location>
</feature>
<proteinExistence type="inferred from homology"/>
<dbReference type="InterPro" id="IPR007157">
    <property type="entry name" value="PspA_VIPP1"/>
</dbReference>
<feature type="region of interest" description="Disordered" evidence="3">
    <location>
        <begin position="152"/>
        <end position="231"/>
    </location>
</feature>
<evidence type="ECO:0000313" key="4">
    <source>
        <dbReference type="EMBL" id="QDA57277.1"/>
    </source>
</evidence>
<gene>
    <name evidence="4" type="ORF">FHQ07_08100</name>
</gene>
<sequence>MTFPWRKLFQSIQDDIEGLGDAVFGDRAERLLDDEIRGVDELLHNTRNDHAAAKARRIDAQQHAQRLKAEIRAAEAEVEAQLKRRRSTAARDAAGDVVRLQSQLAEMQADATEMDAQEAKFAQLQSQLEHRLRRLKHQLDTHRATASLQRAQAAVARRQPGDAPYPEPAPASAQRMRRPARAGAHATQADAARPDTARNDDPVAEVIDRIARRIKPKPSTSTPSTEQARRR</sequence>
<reference evidence="4 5" key="1">
    <citation type="submission" date="2019-06" db="EMBL/GenBank/DDBJ databases">
        <title>Thermomonas aquatica sp. nov., isolated from an industrial wastewater treatment plant.</title>
        <authorList>
            <person name="Jeon J.H."/>
            <person name="Park D.-S."/>
        </authorList>
    </citation>
    <scope>NUCLEOTIDE SEQUENCE [LARGE SCALE GENOMIC DNA]</scope>
    <source>
        <strain evidence="4 5">SY21</strain>
    </source>
</reference>
<dbReference type="Proteomes" id="UP000308149">
    <property type="component" value="Chromosome"/>
</dbReference>
<evidence type="ECO:0000256" key="2">
    <source>
        <dbReference type="SAM" id="Coils"/>
    </source>
</evidence>
<keyword evidence="5" id="KW-1185">Reference proteome</keyword>
<dbReference type="OrthoDB" id="5983652at2"/>
<evidence type="ECO:0000313" key="5">
    <source>
        <dbReference type="Proteomes" id="UP000308149"/>
    </source>
</evidence>